<comment type="caution">
    <text evidence="1">The sequence shown here is derived from an EMBL/GenBank/DDBJ whole genome shotgun (WGS) entry which is preliminary data.</text>
</comment>
<dbReference type="RefSeq" id="WP_053434774.1">
    <property type="nucleotide sequence ID" value="NZ_LGUF01000007.1"/>
</dbReference>
<protein>
    <submittedName>
        <fullName evidence="1">Uncharacterized protein</fullName>
    </submittedName>
</protein>
<dbReference type="AlphaFoldDB" id="A0A0M0GD13"/>
<reference evidence="2" key="1">
    <citation type="submission" date="2015-07" db="EMBL/GenBank/DDBJ databases">
        <title>Fjat-10036 dsm4.</title>
        <authorList>
            <person name="Liu B."/>
            <person name="Wang J."/>
            <person name="Zhu Y."/>
            <person name="Liu G."/>
            <person name="Chen Q."/>
            <person name="Chen Z."/>
            <person name="Lan J."/>
            <person name="Che J."/>
            <person name="Ge C."/>
            <person name="Shi H."/>
            <person name="Pan Z."/>
            <person name="Liu X."/>
        </authorList>
    </citation>
    <scope>NUCLEOTIDE SEQUENCE [LARGE SCALE GENOMIC DNA]</scope>
    <source>
        <strain evidence="2">DSM 4</strain>
    </source>
</reference>
<organism evidence="1 2">
    <name type="scientific">Sporosarcina globispora</name>
    <name type="common">Bacillus globisporus</name>
    <dbReference type="NCBI Taxonomy" id="1459"/>
    <lineage>
        <taxon>Bacteria</taxon>
        <taxon>Bacillati</taxon>
        <taxon>Bacillota</taxon>
        <taxon>Bacilli</taxon>
        <taxon>Bacillales</taxon>
        <taxon>Caryophanaceae</taxon>
        <taxon>Sporosarcina</taxon>
    </lineage>
</organism>
<dbReference type="STRING" id="1459.AF332_11690"/>
<evidence type="ECO:0000313" key="2">
    <source>
        <dbReference type="Proteomes" id="UP000037109"/>
    </source>
</evidence>
<sequence length="70" mass="7834">MKNTAIVRLSLELHIETDFDLRTLVNKLHPSTVVNLKVAEILSADGSVHNSENATLLESEIIEFEDNSEE</sequence>
<keyword evidence="2" id="KW-1185">Reference proteome</keyword>
<dbReference type="PATRIC" id="fig|1459.3.peg.2516"/>
<dbReference type="EMBL" id="LGUF01000007">
    <property type="protein sequence ID" value="KON87422.1"/>
    <property type="molecule type" value="Genomic_DNA"/>
</dbReference>
<dbReference type="Proteomes" id="UP000037109">
    <property type="component" value="Unassembled WGS sequence"/>
</dbReference>
<proteinExistence type="predicted"/>
<gene>
    <name evidence="1" type="ORF">AF332_11690</name>
</gene>
<name>A0A0M0GD13_SPOGL</name>
<accession>A0A0M0GD13</accession>
<evidence type="ECO:0000313" key="1">
    <source>
        <dbReference type="EMBL" id="KON87422.1"/>
    </source>
</evidence>